<reference evidence="2 3" key="1">
    <citation type="submission" date="2017-12" db="EMBL/GenBank/DDBJ databases">
        <title>Comparative genomics of Botrytis spp.</title>
        <authorList>
            <person name="Valero-Jimenez C.A."/>
            <person name="Tapia P."/>
            <person name="Veloso J."/>
            <person name="Silva-Moreno E."/>
            <person name="Staats M."/>
            <person name="Valdes J.H."/>
            <person name="Van Kan J.A.L."/>
        </authorList>
    </citation>
    <scope>NUCLEOTIDE SEQUENCE [LARGE SCALE GENOMIC DNA]</scope>
    <source>
        <strain evidence="2 3">Bt9001</strain>
    </source>
</reference>
<comment type="caution">
    <text evidence="2">The sequence shown here is derived from an EMBL/GenBank/DDBJ whole genome shotgun (WGS) entry which is preliminary data.</text>
</comment>
<dbReference type="AlphaFoldDB" id="A0A4Z1ENY8"/>
<sequence>MAAMFRRERRSAVEDAQKIATIRIDIANELIPQYQALRIPPDQSLNEEDLQKWVQDSREKLTMIEEQHHNQLSDLREYDTMNKLFIEASAAYSNSDAVILANSNLERINEDTVDLIHEELEESLKEIVNIGGLPLIQQILQSIAGPTEVPSDLSQGTTPHPKIIEACRSNFGPIDKVEWSVDEVATLIESAHERIRTLEDETLVNITATRTQPLIQDMERLREAHRQSSIISSPIAPKRKAIQHSVSTQPANLAPDAMHHVPSRDENIVALEYKLENLNTQLSNIISEHDELELIYAKEASQTYYLRYQLALNRIFDIQITQEAADEYQSEIKKKLDNIKSDIVTFHLPRYNILTLADNFEQIPLRPKQPPSIEYILLLSMYLSQPNADQEHVNQHIIWLSTQISSVINLFSTQANSILLIYLENVIRFHLPTGMALMALQMTIAKLAHRSDDIRDMGLWSVLENKMLLVIPTTFNKLDIVNRACLWYFIAAGRPGSELETHFSKHDLSNDCIKEIRGNTQLKDFTSLLFIPTISKHIQKSKNHELITIALGEHKLVIVKTKAGTNDLVPEEYVWTKENGVVTLSKNGLRFKMEGISSTSDMKVLVQANGDGSEVWFEIDTDDTESAAYFDTYYSDAIMKSAETFVVKYEEEVKEGGIIRY</sequence>
<gene>
    <name evidence="2" type="ORF">BTUL_0071g00370</name>
</gene>
<dbReference type="OrthoDB" id="10298395at2759"/>
<dbReference type="EMBL" id="PQXH01000071">
    <property type="protein sequence ID" value="TGO13360.1"/>
    <property type="molecule type" value="Genomic_DNA"/>
</dbReference>
<keyword evidence="3" id="KW-1185">Reference proteome</keyword>
<protein>
    <submittedName>
        <fullName evidence="2">Uncharacterized protein</fullName>
    </submittedName>
</protein>
<keyword evidence="1" id="KW-0175">Coiled coil</keyword>
<proteinExistence type="predicted"/>
<dbReference type="Proteomes" id="UP000297777">
    <property type="component" value="Unassembled WGS sequence"/>
</dbReference>
<organism evidence="2 3">
    <name type="scientific">Botrytis tulipae</name>
    <dbReference type="NCBI Taxonomy" id="87230"/>
    <lineage>
        <taxon>Eukaryota</taxon>
        <taxon>Fungi</taxon>
        <taxon>Dikarya</taxon>
        <taxon>Ascomycota</taxon>
        <taxon>Pezizomycotina</taxon>
        <taxon>Leotiomycetes</taxon>
        <taxon>Helotiales</taxon>
        <taxon>Sclerotiniaceae</taxon>
        <taxon>Botrytis</taxon>
    </lineage>
</organism>
<evidence type="ECO:0000256" key="1">
    <source>
        <dbReference type="SAM" id="Coils"/>
    </source>
</evidence>
<evidence type="ECO:0000313" key="2">
    <source>
        <dbReference type="EMBL" id="TGO13360.1"/>
    </source>
</evidence>
<accession>A0A4Z1ENY8</accession>
<evidence type="ECO:0000313" key="3">
    <source>
        <dbReference type="Proteomes" id="UP000297777"/>
    </source>
</evidence>
<name>A0A4Z1ENY8_9HELO</name>
<feature type="coiled-coil region" evidence="1">
    <location>
        <begin position="268"/>
        <end position="338"/>
    </location>
</feature>